<dbReference type="AlphaFoldDB" id="A0A381T0I6"/>
<protein>
    <recommendedName>
        <fullName evidence="3">Carnitine dehydratase</fullName>
    </recommendedName>
</protein>
<dbReference type="Gene3D" id="3.30.1540.10">
    <property type="entry name" value="formyl-coa transferase, domain 3"/>
    <property type="match status" value="1"/>
</dbReference>
<evidence type="ECO:0000256" key="1">
    <source>
        <dbReference type="ARBA" id="ARBA00022679"/>
    </source>
</evidence>
<dbReference type="InterPro" id="IPR003673">
    <property type="entry name" value="CoA-Trfase_fam_III"/>
</dbReference>
<dbReference type="Gene3D" id="3.40.50.10540">
    <property type="entry name" value="Crotonobetainyl-coa:carnitine coa-transferase, domain 1"/>
    <property type="match status" value="1"/>
</dbReference>
<dbReference type="InterPro" id="IPR023606">
    <property type="entry name" value="CoA-Trfase_III_dom_1_sf"/>
</dbReference>
<keyword evidence="1" id="KW-0808">Transferase</keyword>
<evidence type="ECO:0000313" key="2">
    <source>
        <dbReference type="EMBL" id="SVA09742.1"/>
    </source>
</evidence>
<gene>
    <name evidence="2" type="ORF">METZ01_LOCUS62596</name>
</gene>
<dbReference type="InterPro" id="IPR044855">
    <property type="entry name" value="CoA-Trfase_III_dom3_sf"/>
</dbReference>
<dbReference type="InterPro" id="IPR050509">
    <property type="entry name" value="CoA-transferase_III"/>
</dbReference>
<name>A0A381T0I6_9ZZZZ</name>
<accession>A0A381T0I6</accession>
<dbReference type="Pfam" id="PF02515">
    <property type="entry name" value="CoA_transf_3"/>
    <property type="match status" value="1"/>
</dbReference>
<evidence type="ECO:0008006" key="3">
    <source>
        <dbReference type="Google" id="ProtNLM"/>
    </source>
</evidence>
<sequence length="401" mass="44017">MNKASQDKPLSGMRVIEMGQLIAGPFTGSVLGYFGAEVIKIEPITGDPVRYWRLTENNTSYWWHSVSRNKKSITLNLKSDEGRQIAKDLILKSDVLIENFKPGTLEKWGMSPDDLKKDNPGLISARISGYGQTGPRSHLPGYASVCEGYGGFRYVNGFPDRPPVRPNLSIGDTLAGLHAAMGVMLAYIQREKDPDGKGQVVDAAIYESVFNMMEAVVPEYSGSGAIREPSGSTITGIVPTNTYITSDNKHVIIGGNGDSIFKRLMNAIGRPDMANDPKLEENQGRVDNEKEIDAAIEKWTKDHTSDEVLSIMDEVSVPAGPILSVEDMMNDEHYIARGMFQEVEANGRTLHIPAMLPILTETPGTTEWPGPALSEHTDEVLSELLGKDEKEITQLREDGIL</sequence>
<organism evidence="2">
    <name type="scientific">marine metagenome</name>
    <dbReference type="NCBI Taxonomy" id="408172"/>
    <lineage>
        <taxon>unclassified sequences</taxon>
        <taxon>metagenomes</taxon>
        <taxon>ecological metagenomes</taxon>
    </lineage>
</organism>
<dbReference type="EMBL" id="UINC01003847">
    <property type="protein sequence ID" value="SVA09742.1"/>
    <property type="molecule type" value="Genomic_DNA"/>
</dbReference>
<reference evidence="2" key="1">
    <citation type="submission" date="2018-05" db="EMBL/GenBank/DDBJ databases">
        <authorList>
            <person name="Lanie J.A."/>
            <person name="Ng W.-L."/>
            <person name="Kazmierczak K.M."/>
            <person name="Andrzejewski T.M."/>
            <person name="Davidsen T.M."/>
            <person name="Wayne K.J."/>
            <person name="Tettelin H."/>
            <person name="Glass J.I."/>
            <person name="Rusch D."/>
            <person name="Podicherti R."/>
            <person name="Tsui H.-C.T."/>
            <person name="Winkler M.E."/>
        </authorList>
    </citation>
    <scope>NUCLEOTIDE SEQUENCE</scope>
</reference>
<dbReference type="PANTHER" id="PTHR48228:SF6">
    <property type="entry name" value="L-CARNITINE COA-TRANSFERASE"/>
    <property type="match status" value="1"/>
</dbReference>
<dbReference type="SUPFAM" id="SSF89796">
    <property type="entry name" value="CoA-transferase family III (CaiB/BaiF)"/>
    <property type="match status" value="1"/>
</dbReference>
<dbReference type="PANTHER" id="PTHR48228">
    <property type="entry name" value="SUCCINYL-COA--D-CITRAMALATE COA-TRANSFERASE"/>
    <property type="match status" value="1"/>
</dbReference>
<proteinExistence type="predicted"/>
<dbReference type="GO" id="GO:0016740">
    <property type="term" value="F:transferase activity"/>
    <property type="evidence" value="ECO:0007669"/>
    <property type="project" value="UniProtKB-KW"/>
</dbReference>